<evidence type="ECO:0000256" key="1">
    <source>
        <dbReference type="ARBA" id="ARBA00007734"/>
    </source>
</evidence>
<dbReference type="EMBL" id="FQZZ01000007">
    <property type="protein sequence ID" value="SHK62712.1"/>
    <property type="molecule type" value="Genomic_DNA"/>
</dbReference>
<evidence type="ECO:0000313" key="6">
    <source>
        <dbReference type="Proteomes" id="UP000324252"/>
    </source>
</evidence>
<evidence type="ECO:0000313" key="5">
    <source>
        <dbReference type="EMBL" id="SHK62712.1"/>
    </source>
</evidence>
<evidence type="ECO:0000256" key="3">
    <source>
        <dbReference type="SAM" id="SignalP"/>
    </source>
</evidence>
<dbReference type="Gene3D" id="1.10.530.10">
    <property type="match status" value="1"/>
</dbReference>
<dbReference type="AlphaFoldDB" id="A0A1H0KHA7"/>
<name>A0A1H0KHA7_9RHOB</name>
<dbReference type="PANTHER" id="PTHR37423:SF2">
    <property type="entry name" value="MEMBRANE-BOUND LYTIC MUREIN TRANSGLYCOSYLASE C"/>
    <property type="match status" value="1"/>
</dbReference>
<feature type="chain" id="PRO_5015064798" evidence="3">
    <location>
        <begin position="21"/>
        <end position="384"/>
    </location>
</feature>
<keyword evidence="3" id="KW-0732">Signal</keyword>
<proteinExistence type="inferred from homology"/>
<protein>
    <submittedName>
        <fullName evidence="5">Transglycosylase SLT domain-containing protein</fullName>
    </submittedName>
</protein>
<comment type="similarity">
    <text evidence="2">Belongs to the virb1 family.</text>
</comment>
<comment type="similarity">
    <text evidence="1">Belongs to the transglycosylase Slt family.</text>
</comment>
<evidence type="ECO:0000259" key="4">
    <source>
        <dbReference type="Pfam" id="PF01464"/>
    </source>
</evidence>
<keyword evidence="6" id="KW-1185">Reference proteome</keyword>
<dbReference type="Pfam" id="PF01464">
    <property type="entry name" value="SLT"/>
    <property type="match status" value="1"/>
</dbReference>
<gene>
    <name evidence="5" type="ORF">SAMN05444142_10734</name>
</gene>
<dbReference type="SUPFAM" id="SSF53955">
    <property type="entry name" value="Lysozyme-like"/>
    <property type="match status" value="1"/>
</dbReference>
<dbReference type="InterPro" id="IPR023346">
    <property type="entry name" value="Lysozyme-like_dom_sf"/>
</dbReference>
<reference evidence="5 6" key="1">
    <citation type="submission" date="2016-11" db="EMBL/GenBank/DDBJ databases">
        <authorList>
            <person name="Varghese N."/>
            <person name="Submissions S."/>
        </authorList>
    </citation>
    <scope>NUCLEOTIDE SEQUENCE [LARGE SCALE GENOMIC DNA]</scope>
    <source>
        <strain evidence="5 6">DSM 29620</strain>
    </source>
</reference>
<dbReference type="Proteomes" id="UP000324252">
    <property type="component" value="Unassembled WGS sequence"/>
</dbReference>
<dbReference type="InterPro" id="IPR008258">
    <property type="entry name" value="Transglycosylase_SLT_dom_1"/>
</dbReference>
<accession>A0A1H0KHA7</accession>
<feature type="signal peptide" evidence="3">
    <location>
        <begin position="1"/>
        <end position="20"/>
    </location>
</feature>
<organism evidence="5 6">
    <name type="scientific">Lutimaribacter pacificus</name>
    <dbReference type="NCBI Taxonomy" id="391948"/>
    <lineage>
        <taxon>Bacteria</taxon>
        <taxon>Pseudomonadati</taxon>
        <taxon>Pseudomonadota</taxon>
        <taxon>Alphaproteobacteria</taxon>
        <taxon>Rhodobacterales</taxon>
        <taxon>Roseobacteraceae</taxon>
        <taxon>Lutimaribacter</taxon>
    </lineage>
</organism>
<sequence>MRSRVAHILLAALLSAAALAQGVPTNDSGLTARDIVETGDRDADLAVQREKLIVEELLTEIEREQLATLRAILDAQTSFGGQGLPGMVADLEGGGSDPDRSAEAVYGSGDVDPNPGGAGMFGDAAENIEQLIIRVAQETHGQPGVGRAGLSVVQWRALLQALIWQESRFSIGARSPVGAFGLTQIMPGTASDLGINPEYYESPYLQVTGGARYLAAQLATFDGNIVNALAAYNAGPGRVFEYGGVPPFKETRHYVRVIPERYNLYLARIGGIEALGTIDPALLANAHLSLSGFGAAFYGSNSPTAIRQAALRVQDIVTRIGGTEDLQESMALNTYARAELVRLMAARIRLKAARTRPLSAAQLAQAAARMVENEFMEFTLEDLD</sequence>
<evidence type="ECO:0000256" key="2">
    <source>
        <dbReference type="ARBA" id="ARBA00009387"/>
    </source>
</evidence>
<dbReference type="CDD" id="cd00254">
    <property type="entry name" value="LT-like"/>
    <property type="match status" value="1"/>
</dbReference>
<dbReference type="OrthoDB" id="9815002at2"/>
<dbReference type="PANTHER" id="PTHR37423">
    <property type="entry name" value="SOLUBLE LYTIC MUREIN TRANSGLYCOSYLASE-RELATED"/>
    <property type="match status" value="1"/>
</dbReference>
<feature type="domain" description="Transglycosylase SLT" evidence="4">
    <location>
        <begin position="155"/>
        <end position="252"/>
    </location>
</feature>